<sequence length="288" mass="31409">MGSDVLYGSRRFATSLYLSSVLLISVLGDDQPAGSWDGSTATLPQPDPSEFGGALENVTVQTGDTAHLPCSAAVGGDSPVWIRRKDYHILTGGKANYITDQRFQVLHKADTTEWTLQIRFVEAGDHGTYECQVSSGSGYVSRFVHLHVYQPVATITSGTEYHVQRGTTIQLVCVVEGSLRPPSFVFWYHEEDVINYDKQRGGITVETESPEKTFSKLTITNAKRQDSGNYSCKPSNAEPVSVHVYVSQGDKIAAIQGKGSVAAVTWRERPWLGLLLSVAPALVSLVTR</sequence>
<dbReference type="PANTHER" id="PTHR23279">
    <property type="entry name" value="DEFECTIVE PROBOSCIS EXTENSION RESPONSE DPR -RELATED"/>
    <property type="match status" value="1"/>
</dbReference>
<comment type="caution">
    <text evidence="3">The sequence shown here is derived from an EMBL/GenBank/DDBJ whole genome shotgun (WGS) entry which is preliminary data.</text>
</comment>
<name>A0A6A4VS97_AMPAM</name>
<dbReference type="SMART" id="SM00408">
    <property type="entry name" value="IGc2"/>
    <property type="match status" value="2"/>
</dbReference>
<dbReference type="InterPro" id="IPR013106">
    <property type="entry name" value="Ig_V-set"/>
</dbReference>
<feature type="chain" id="PRO_5025507704" evidence="1">
    <location>
        <begin position="29"/>
        <end position="288"/>
    </location>
</feature>
<dbReference type="InterPro" id="IPR003598">
    <property type="entry name" value="Ig_sub2"/>
</dbReference>
<organism evidence="3 4">
    <name type="scientific">Amphibalanus amphitrite</name>
    <name type="common">Striped barnacle</name>
    <name type="synonym">Balanus amphitrite</name>
    <dbReference type="NCBI Taxonomy" id="1232801"/>
    <lineage>
        <taxon>Eukaryota</taxon>
        <taxon>Metazoa</taxon>
        <taxon>Ecdysozoa</taxon>
        <taxon>Arthropoda</taxon>
        <taxon>Crustacea</taxon>
        <taxon>Multicrustacea</taxon>
        <taxon>Cirripedia</taxon>
        <taxon>Thoracica</taxon>
        <taxon>Thoracicalcarea</taxon>
        <taxon>Balanomorpha</taxon>
        <taxon>Balanoidea</taxon>
        <taxon>Balanidae</taxon>
        <taxon>Amphibalaninae</taxon>
        <taxon>Amphibalanus</taxon>
    </lineage>
</organism>
<dbReference type="AlphaFoldDB" id="A0A6A4VS97"/>
<evidence type="ECO:0000313" key="3">
    <source>
        <dbReference type="EMBL" id="KAF0299017.1"/>
    </source>
</evidence>
<dbReference type="InterPro" id="IPR003599">
    <property type="entry name" value="Ig_sub"/>
</dbReference>
<evidence type="ECO:0000256" key="1">
    <source>
        <dbReference type="SAM" id="SignalP"/>
    </source>
</evidence>
<dbReference type="GO" id="GO:0032589">
    <property type="term" value="C:neuron projection membrane"/>
    <property type="evidence" value="ECO:0007669"/>
    <property type="project" value="TreeGrafter"/>
</dbReference>
<keyword evidence="4" id="KW-1185">Reference proteome</keyword>
<dbReference type="PROSITE" id="PS50835">
    <property type="entry name" value="IG_LIKE"/>
    <property type="match status" value="2"/>
</dbReference>
<dbReference type="GO" id="GO:0050808">
    <property type="term" value="P:synapse organization"/>
    <property type="evidence" value="ECO:0007669"/>
    <property type="project" value="TreeGrafter"/>
</dbReference>
<dbReference type="InterPro" id="IPR013783">
    <property type="entry name" value="Ig-like_fold"/>
</dbReference>
<gene>
    <name evidence="3" type="primary">CEPU1</name>
    <name evidence="3" type="ORF">FJT64_000373</name>
</gene>
<dbReference type="CDD" id="cd00096">
    <property type="entry name" value="Ig"/>
    <property type="match status" value="1"/>
</dbReference>
<dbReference type="Pfam" id="PF13927">
    <property type="entry name" value="Ig_3"/>
    <property type="match status" value="1"/>
</dbReference>
<evidence type="ECO:0000259" key="2">
    <source>
        <dbReference type="PROSITE" id="PS50835"/>
    </source>
</evidence>
<dbReference type="InterPro" id="IPR036179">
    <property type="entry name" value="Ig-like_dom_sf"/>
</dbReference>
<dbReference type="OrthoDB" id="10031887at2759"/>
<protein>
    <submittedName>
        <fullName evidence="3">Protein CEPU-1</fullName>
    </submittedName>
</protein>
<feature type="domain" description="Ig-like" evidence="2">
    <location>
        <begin position="46"/>
        <end position="141"/>
    </location>
</feature>
<keyword evidence="1" id="KW-0732">Signal</keyword>
<proteinExistence type="predicted"/>
<dbReference type="InterPro" id="IPR007110">
    <property type="entry name" value="Ig-like_dom"/>
</dbReference>
<dbReference type="Gene3D" id="2.60.40.10">
    <property type="entry name" value="Immunoglobulins"/>
    <property type="match status" value="2"/>
</dbReference>
<dbReference type="FunFam" id="2.60.40.10:FF:000533">
    <property type="entry name" value="Uncharacterized protein, isoform A"/>
    <property type="match status" value="1"/>
</dbReference>
<dbReference type="Pfam" id="PF07686">
    <property type="entry name" value="V-set"/>
    <property type="match status" value="1"/>
</dbReference>
<dbReference type="PANTHER" id="PTHR23279:SF45">
    <property type="entry name" value="DEFECTIVE PROBOSCIS EXTENSION RESPONSE 12, ISOFORM C"/>
    <property type="match status" value="1"/>
</dbReference>
<reference evidence="3 4" key="1">
    <citation type="submission" date="2019-07" db="EMBL/GenBank/DDBJ databases">
        <title>Draft genome assembly of a fouling barnacle, Amphibalanus amphitrite (Darwin, 1854): The first reference genome for Thecostraca.</title>
        <authorList>
            <person name="Kim W."/>
        </authorList>
    </citation>
    <scope>NUCLEOTIDE SEQUENCE [LARGE SCALE GENOMIC DNA]</scope>
    <source>
        <strain evidence="3">SNU_AA5</strain>
        <tissue evidence="3">Soma without cirri and trophi</tissue>
    </source>
</reference>
<dbReference type="EMBL" id="VIIS01001398">
    <property type="protein sequence ID" value="KAF0299017.1"/>
    <property type="molecule type" value="Genomic_DNA"/>
</dbReference>
<dbReference type="SUPFAM" id="SSF48726">
    <property type="entry name" value="Immunoglobulin"/>
    <property type="match status" value="2"/>
</dbReference>
<dbReference type="SMART" id="SM00409">
    <property type="entry name" value="IG"/>
    <property type="match status" value="2"/>
</dbReference>
<accession>A0A6A4VS97</accession>
<dbReference type="Proteomes" id="UP000440578">
    <property type="component" value="Unassembled WGS sequence"/>
</dbReference>
<feature type="domain" description="Ig-like" evidence="2">
    <location>
        <begin position="151"/>
        <end position="243"/>
    </location>
</feature>
<feature type="signal peptide" evidence="1">
    <location>
        <begin position="1"/>
        <end position="28"/>
    </location>
</feature>
<evidence type="ECO:0000313" key="4">
    <source>
        <dbReference type="Proteomes" id="UP000440578"/>
    </source>
</evidence>
<dbReference type="InterPro" id="IPR037448">
    <property type="entry name" value="Zig-8"/>
</dbReference>